<organism evidence="3 4">
    <name type="scientific">Aphanomyces astaci</name>
    <name type="common">Crayfish plague agent</name>
    <dbReference type="NCBI Taxonomy" id="112090"/>
    <lineage>
        <taxon>Eukaryota</taxon>
        <taxon>Sar</taxon>
        <taxon>Stramenopiles</taxon>
        <taxon>Oomycota</taxon>
        <taxon>Saprolegniomycetes</taxon>
        <taxon>Saprolegniales</taxon>
        <taxon>Verrucalvaceae</taxon>
        <taxon>Aphanomyces</taxon>
    </lineage>
</organism>
<reference evidence="3 4" key="1">
    <citation type="submission" date="2018-08" db="EMBL/GenBank/DDBJ databases">
        <title>Aphanomyces genome sequencing and annotation.</title>
        <authorList>
            <person name="Minardi D."/>
            <person name="Oidtmann B."/>
            <person name="Van Der Giezen M."/>
            <person name="Studholme D.J."/>
        </authorList>
    </citation>
    <scope>NUCLEOTIDE SEQUENCE [LARGE SCALE GENOMIC DNA]</scope>
    <source>
        <strain evidence="3 4">197901</strain>
    </source>
</reference>
<evidence type="ECO:0000313" key="3">
    <source>
        <dbReference type="EMBL" id="RHZ25593.1"/>
    </source>
</evidence>
<dbReference type="Pfam" id="PF03184">
    <property type="entry name" value="DDE_1"/>
    <property type="match status" value="1"/>
</dbReference>
<comment type="caution">
    <text evidence="3">The sequence shown here is derived from an EMBL/GenBank/DDBJ whole genome shotgun (WGS) entry which is preliminary data.</text>
</comment>
<dbReference type="InterPro" id="IPR050863">
    <property type="entry name" value="CenT-Element_Derived"/>
</dbReference>
<feature type="region of interest" description="Disordered" evidence="1">
    <location>
        <begin position="36"/>
        <end position="56"/>
    </location>
</feature>
<dbReference type="GO" id="GO:0005634">
    <property type="term" value="C:nucleus"/>
    <property type="evidence" value="ECO:0007669"/>
    <property type="project" value="TreeGrafter"/>
</dbReference>
<dbReference type="AlphaFoldDB" id="A0A397FBS6"/>
<sequence length="392" mass="43870">MESTLDTFFKGVTGVARQTVWKKILHWRSQNDFITQAASSPSSASNRTIRSTGPGTTLDSVAEENIANWVCQLRSDGVPVSRLLLSCKALEVAKDLGLSTAQFKASPSRIQSVIQEHAIEDIYNADQTGINYEYLPKETINAKGAKTVWIKCAGHEKDRMTAMLLADSKGNKYPLFLVLKSMESKVKKVVQENLTTRKNNKPVLLLWDDFSAHFTEDVVAYAKTVNVVLEKIPPTFTWICQPANVAWMKPLKACLRRKWVDHLRAEIDGSKMSDEPFKLRAPDRFELVEWVNDAWDSIARRTIISGFEKCHIIQNANQETQGVHHRNGIDFQDDETLDSSNHDDVTAAANVLESLLQMDVVNVEILALADEQEELALSDLDASLVDGQTSKP</sequence>
<dbReference type="VEuPathDB" id="FungiDB:H257_18940"/>
<dbReference type="GO" id="GO:0003677">
    <property type="term" value="F:DNA binding"/>
    <property type="evidence" value="ECO:0007669"/>
    <property type="project" value="UniProtKB-KW"/>
</dbReference>
<dbReference type="PANTHER" id="PTHR19303">
    <property type="entry name" value="TRANSPOSON"/>
    <property type="match status" value="1"/>
</dbReference>
<dbReference type="Gene3D" id="1.10.10.60">
    <property type="entry name" value="Homeodomain-like"/>
    <property type="match status" value="1"/>
</dbReference>
<evidence type="ECO:0000259" key="2">
    <source>
        <dbReference type="Pfam" id="PF03184"/>
    </source>
</evidence>
<gene>
    <name evidence="3" type="ORF">DYB31_004891</name>
</gene>
<evidence type="ECO:0000256" key="1">
    <source>
        <dbReference type="SAM" id="MobiDB-lite"/>
    </source>
</evidence>
<dbReference type="InterPro" id="IPR004875">
    <property type="entry name" value="DDE_SF_endonuclease_dom"/>
</dbReference>
<dbReference type="EMBL" id="QUTE01008250">
    <property type="protein sequence ID" value="RHZ25593.1"/>
    <property type="molecule type" value="Genomic_DNA"/>
</dbReference>
<feature type="domain" description="DDE-1" evidence="2">
    <location>
        <begin position="197"/>
        <end position="307"/>
    </location>
</feature>
<dbReference type="PANTHER" id="PTHR19303:SF57">
    <property type="entry name" value="HTH CENPB-TYPE DOMAIN-CONTAINING PROTEIN"/>
    <property type="match status" value="1"/>
</dbReference>
<evidence type="ECO:0000313" key="4">
    <source>
        <dbReference type="Proteomes" id="UP000266196"/>
    </source>
</evidence>
<dbReference type="VEuPathDB" id="FungiDB:H257_18939"/>
<protein>
    <recommendedName>
        <fullName evidence="2">DDE-1 domain-containing protein</fullName>
    </recommendedName>
</protein>
<accession>A0A397FBS6</accession>
<proteinExistence type="predicted"/>
<name>A0A397FBS6_APHAT</name>
<dbReference type="Proteomes" id="UP000266196">
    <property type="component" value="Unassembled WGS sequence"/>
</dbReference>